<dbReference type="EMBL" id="NWTK01000007">
    <property type="protein sequence ID" value="PKR53807.1"/>
    <property type="molecule type" value="Genomic_DNA"/>
</dbReference>
<proteinExistence type="predicted"/>
<dbReference type="InterPro" id="IPR011032">
    <property type="entry name" value="GroES-like_sf"/>
</dbReference>
<dbReference type="Pfam" id="PF08240">
    <property type="entry name" value="ADH_N"/>
    <property type="match status" value="1"/>
</dbReference>
<dbReference type="AlphaFoldDB" id="A0A2N3KTF6"/>
<dbReference type="GO" id="GO:0016491">
    <property type="term" value="F:oxidoreductase activity"/>
    <property type="evidence" value="ECO:0007669"/>
    <property type="project" value="InterPro"/>
</dbReference>
<dbReference type="SUPFAM" id="SSF50129">
    <property type="entry name" value="GroES-like"/>
    <property type="match status" value="1"/>
</dbReference>
<name>A0A2N3KTF6_9PROT</name>
<evidence type="ECO:0000259" key="1">
    <source>
        <dbReference type="SMART" id="SM00829"/>
    </source>
</evidence>
<dbReference type="PANTHER" id="PTHR44013">
    <property type="entry name" value="ZINC-TYPE ALCOHOL DEHYDROGENASE-LIKE PROTEIN C16A3.02C"/>
    <property type="match status" value="1"/>
</dbReference>
<protein>
    <recommendedName>
        <fullName evidence="1">Enoyl reductase (ER) domain-containing protein</fullName>
    </recommendedName>
</protein>
<comment type="caution">
    <text evidence="2">The sequence shown here is derived from an EMBL/GenBank/DDBJ whole genome shotgun (WGS) entry which is preliminary data.</text>
</comment>
<reference evidence="2 3" key="1">
    <citation type="submission" date="2017-09" db="EMBL/GenBank/DDBJ databases">
        <title>Biodiversity and function of Thalassospira species in the particle-attached aromatic-hydrocarbon-degrading consortia from the surface seawater of the South China Sea.</title>
        <authorList>
            <person name="Dong C."/>
            <person name="Liu R."/>
            <person name="Shao Z."/>
        </authorList>
    </citation>
    <scope>NUCLEOTIDE SEQUENCE [LARGE SCALE GENOMIC DNA]</scope>
    <source>
        <strain evidence="2 3">CSC1P2</strain>
    </source>
</reference>
<sequence length="304" mass="31698">MMKALTVKGYLPETQADVTSTNAPVPSETDVIIKIEAAAFNPLDAKLAMGVMQAFFPLAFPYIPGTDFAGTVIAKGKDVREFAIGDNVFGRAEPVAGGAIAEQICVDQSHIAHRPSGLDAQTATSLPTPAGVAQLALDKLACPQGAPLLITGTGAVARAAVILARDKNDVFVLGDGLDRLAGLGATLVAPMDPELADIVTKTAHILDTTADHLQSVYLAHVKPKTHVASVAMPMAEDVAQQANIKSEFVFLQTDQGILQKLATIAATQPLAVPGSKTFVLDEAANVFDGYVNGSLKGKYILTNT</sequence>
<accession>A0A2N3KTF6</accession>
<organism evidence="2 3">
    <name type="scientific">Thalassospira marina</name>
    <dbReference type="NCBI Taxonomy" id="2048283"/>
    <lineage>
        <taxon>Bacteria</taxon>
        <taxon>Pseudomonadati</taxon>
        <taxon>Pseudomonadota</taxon>
        <taxon>Alphaproteobacteria</taxon>
        <taxon>Rhodospirillales</taxon>
        <taxon>Thalassospiraceae</taxon>
        <taxon>Thalassospira</taxon>
    </lineage>
</organism>
<dbReference type="PANTHER" id="PTHR44013:SF1">
    <property type="entry name" value="ZINC-TYPE ALCOHOL DEHYDROGENASE-LIKE PROTEIN C16A3.02C"/>
    <property type="match status" value="1"/>
</dbReference>
<dbReference type="RefSeq" id="WP_101266937.1">
    <property type="nucleotide sequence ID" value="NZ_NWTK01000007.1"/>
</dbReference>
<dbReference type="SMART" id="SM00829">
    <property type="entry name" value="PKS_ER"/>
    <property type="match status" value="1"/>
</dbReference>
<dbReference type="InterPro" id="IPR013154">
    <property type="entry name" value="ADH-like_N"/>
</dbReference>
<dbReference type="Gene3D" id="3.90.180.10">
    <property type="entry name" value="Medium-chain alcohol dehydrogenases, catalytic domain"/>
    <property type="match status" value="1"/>
</dbReference>
<evidence type="ECO:0000313" key="2">
    <source>
        <dbReference type="EMBL" id="PKR53807.1"/>
    </source>
</evidence>
<dbReference type="OrthoDB" id="9792321at2"/>
<dbReference type="InterPro" id="IPR052733">
    <property type="entry name" value="Chloroplast_QOR"/>
</dbReference>
<dbReference type="InterPro" id="IPR020843">
    <property type="entry name" value="ER"/>
</dbReference>
<gene>
    <name evidence="2" type="ORF">COO20_12405</name>
</gene>
<dbReference type="CDD" id="cd05289">
    <property type="entry name" value="MDR_like_2"/>
    <property type="match status" value="1"/>
</dbReference>
<dbReference type="SUPFAM" id="SSF51735">
    <property type="entry name" value="NAD(P)-binding Rossmann-fold domains"/>
    <property type="match status" value="1"/>
</dbReference>
<feature type="domain" description="Enoyl reductase (ER)" evidence="1">
    <location>
        <begin position="9"/>
        <end position="301"/>
    </location>
</feature>
<evidence type="ECO:0000313" key="3">
    <source>
        <dbReference type="Proteomes" id="UP000233597"/>
    </source>
</evidence>
<dbReference type="Gene3D" id="3.40.50.720">
    <property type="entry name" value="NAD(P)-binding Rossmann-like Domain"/>
    <property type="match status" value="1"/>
</dbReference>
<dbReference type="InterPro" id="IPR036291">
    <property type="entry name" value="NAD(P)-bd_dom_sf"/>
</dbReference>
<dbReference type="Proteomes" id="UP000233597">
    <property type="component" value="Unassembled WGS sequence"/>
</dbReference>